<evidence type="ECO:0000313" key="1">
    <source>
        <dbReference type="EMBL" id="MEC1178674.1"/>
    </source>
</evidence>
<reference evidence="1 2" key="1">
    <citation type="submission" date="2023-03" db="EMBL/GenBank/DDBJ databases">
        <title>Bacillus Genome Sequencing.</title>
        <authorList>
            <person name="Dunlap C."/>
        </authorList>
    </citation>
    <scope>NUCLEOTIDE SEQUENCE [LARGE SCALE GENOMIC DNA]</scope>
    <source>
        <strain evidence="1 2">B-59205</strain>
    </source>
</reference>
<dbReference type="Proteomes" id="UP001344888">
    <property type="component" value="Unassembled WGS sequence"/>
</dbReference>
<organism evidence="1 2">
    <name type="scientific">Metasolibacillus meyeri</name>
    <dbReference type="NCBI Taxonomy" id="1071052"/>
    <lineage>
        <taxon>Bacteria</taxon>
        <taxon>Bacillati</taxon>
        <taxon>Bacillota</taxon>
        <taxon>Bacilli</taxon>
        <taxon>Bacillales</taxon>
        <taxon>Caryophanaceae</taxon>
        <taxon>Metasolibacillus</taxon>
    </lineage>
</organism>
<comment type="caution">
    <text evidence="1">The sequence shown here is derived from an EMBL/GenBank/DDBJ whole genome shotgun (WGS) entry which is preliminary data.</text>
</comment>
<dbReference type="EMBL" id="JARSFG010000012">
    <property type="protein sequence ID" value="MEC1178674.1"/>
    <property type="molecule type" value="Genomic_DNA"/>
</dbReference>
<protein>
    <submittedName>
        <fullName evidence="1">Uncharacterized protein</fullName>
    </submittedName>
</protein>
<proteinExistence type="predicted"/>
<dbReference type="AlphaFoldDB" id="A0AAW9NTQ0"/>
<name>A0AAW9NTQ0_9BACL</name>
<sequence>MWVKYTLVLQEDTVTYTIQLFGLTLYKKQVQAKDIIKVTFKRISWKTQVAVIKTPSGLPIRVALFKPEAIFQDLVTFCDEYDVAYTKTKDYRILEKMG</sequence>
<evidence type="ECO:0000313" key="2">
    <source>
        <dbReference type="Proteomes" id="UP001344888"/>
    </source>
</evidence>
<keyword evidence="2" id="KW-1185">Reference proteome</keyword>
<dbReference type="RefSeq" id="WP_326123151.1">
    <property type="nucleotide sequence ID" value="NZ_JARSFG010000012.1"/>
</dbReference>
<gene>
    <name evidence="1" type="ORF">P9B03_09290</name>
</gene>
<accession>A0AAW9NTQ0</accession>